<comment type="caution">
    <text evidence="2">The sequence shown here is derived from an EMBL/GenBank/DDBJ whole genome shotgun (WGS) entry which is preliminary data.</text>
</comment>
<evidence type="ECO:0000313" key="3">
    <source>
        <dbReference type="Proteomes" id="UP000749040"/>
    </source>
</evidence>
<feature type="chain" id="PRO_5046699233" description="PknH-like extracellular domain-containing protein" evidence="1">
    <location>
        <begin position="30"/>
        <end position="244"/>
    </location>
</feature>
<keyword evidence="3" id="KW-1185">Reference proteome</keyword>
<proteinExistence type="predicted"/>
<protein>
    <recommendedName>
        <fullName evidence="4">PknH-like extracellular domain-containing protein</fullName>
    </recommendedName>
</protein>
<dbReference type="Proteomes" id="UP000749040">
    <property type="component" value="Unassembled WGS sequence"/>
</dbReference>
<dbReference type="RefSeq" id="WP_205356880.1">
    <property type="nucleotide sequence ID" value="NZ_JADKYB010000005.1"/>
</dbReference>
<name>A0ABS2TNU1_9ACTN</name>
<reference evidence="2 3" key="1">
    <citation type="submission" date="2021-01" db="EMBL/GenBank/DDBJ databases">
        <title>Streptomyces acididurans sp. nov., isolated from a peat swamp forest soil.</title>
        <authorList>
            <person name="Chantavorakit T."/>
            <person name="Duangmal K."/>
        </authorList>
    </citation>
    <scope>NUCLEOTIDE SEQUENCE [LARGE SCALE GENOMIC DNA]</scope>
    <source>
        <strain evidence="2 3">KK5PA1</strain>
    </source>
</reference>
<keyword evidence="1" id="KW-0732">Signal</keyword>
<accession>A0ABS2TNU1</accession>
<evidence type="ECO:0008006" key="4">
    <source>
        <dbReference type="Google" id="ProtNLM"/>
    </source>
</evidence>
<evidence type="ECO:0000313" key="2">
    <source>
        <dbReference type="EMBL" id="MBM9505005.1"/>
    </source>
</evidence>
<sequence>MPIRPRSRLLTGSRPLLVAAAMVPALALAAGCGGGGGKSSGNGGGDPKDAATGLTRSLLTSKDVPGVTVVPATSTDQLLGGAQQVTPAACRPIADQWNAHPARPRQAYAGAMVTDTAAKAQASKTISLELIASYRPGEAKAVLDELTTAVRGCRNYHVTRGTATSTISVQPAADGGTRLGDQQVAYTVADTSGGAKGIVLVTVVRTGDTIAAYETLRQDHQPATLRPAIPLAQAAKLHTTAGGH</sequence>
<dbReference type="PROSITE" id="PS51257">
    <property type="entry name" value="PROKAR_LIPOPROTEIN"/>
    <property type="match status" value="1"/>
</dbReference>
<dbReference type="EMBL" id="JADKYB010000005">
    <property type="protein sequence ID" value="MBM9505005.1"/>
    <property type="molecule type" value="Genomic_DNA"/>
</dbReference>
<organism evidence="2 3">
    <name type="scientific">Actinacidiphila acididurans</name>
    <dbReference type="NCBI Taxonomy" id="2784346"/>
    <lineage>
        <taxon>Bacteria</taxon>
        <taxon>Bacillati</taxon>
        <taxon>Actinomycetota</taxon>
        <taxon>Actinomycetes</taxon>
        <taxon>Kitasatosporales</taxon>
        <taxon>Streptomycetaceae</taxon>
        <taxon>Actinacidiphila</taxon>
    </lineage>
</organism>
<feature type="signal peptide" evidence="1">
    <location>
        <begin position="1"/>
        <end position="29"/>
    </location>
</feature>
<gene>
    <name evidence="2" type="ORF">ITX44_10720</name>
</gene>
<evidence type="ECO:0000256" key="1">
    <source>
        <dbReference type="SAM" id="SignalP"/>
    </source>
</evidence>